<comment type="caution">
    <text evidence="1">The sequence shown here is derived from an EMBL/GenBank/DDBJ whole genome shotgun (WGS) entry which is preliminary data.</text>
</comment>
<dbReference type="Gene3D" id="3.40.50.300">
    <property type="entry name" value="P-loop containing nucleotide triphosphate hydrolases"/>
    <property type="match status" value="1"/>
</dbReference>
<dbReference type="GO" id="GO:0004713">
    <property type="term" value="F:protein tyrosine kinase activity"/>
    <property type="evidence" value="ECO:0007669"/>
    <property type="project" value="TreeGrafter"/>
</dbReference>
<dbReference type="PANTHER" id="PTHR32309:SF13">
    <property type="entry name" value="FERRIC ENTEROBACTIN TRANSPORT PROTEIN FEPE"/>
    <property type="match status" value="1"/>
</dbReference>
<dbReference type="AlphaFoldDB" id="X1UVG9"/>
<dbReference type="InterPro" id="IPR050445">
    <property type="entry name" value="Bact_polysacc_biosynth/exp"/>
</dbReference>
<sequence>PDPGRIVESEKMKQLIDDLAQQYDIVILDSPPILVVNDAIVLAGYADGSIVILESGKITQRALSQARELLMQANIQPTGAILNKFRIERGGYYYYYPSAFGYFF</sequence>
<dbReference type="SUPFAM" id="SSF52540">
    <property type="entry name" value="P-loop containing nucleoside triphosphate hydrolases"/>
    <property type="match status" value="1"/>
</dbReference>
<feature type="non-terminal residue" evidence="1">
    <location>
        <position position="1"/>
    </location>
</feature>
<evidence type="ECO:0000313" key="1">
    <source>
        <dbReference type="EMBL" id="GAJ03886.1"/>
    </source>
</evidence>
<proteinExistence type="predicted"/>
<accession>X1UVG9</accession>
<dbReference type="PANTHER" id="PTHR32309">
    <property type="entry name" value="TYROSINE-PROTEIN KINASE"/>
    <property type="match status" value="1"/>
</dbReference>
<name>X1UVG9_9ZZZZ</name>
<organism evidence="1">
    <name type="scientific">marine sediment metagenome</name>
    <dbReference type="NCBI Taxonomy" id="412755"/>
    <lineage>
        <taxon>unclassified sequences</taxon>
        <taxon>metagenomes</taxon>
        <taxon>ecological metagenomes</taxon>
    </lineage>
</organism>
<reference evidence="1" key="1">
    <citation type="journal article" date="2014" name="Front. Microbiol.">
        <title>High frequency of phylogenetically diverse reductive dehalogenase-homologous genes in deep subseafloor sedimentary metagenomes.</title>
        <authorList>
            <person name="Kawai M."/>
            <person name="Futagami T."/>
            <person name="Toyoda A."/>
            <person name="Takaki Y."/>
            <person name="Nishi S."/>
            <person name="Hori S."/>
            <person name="Arai W."/>
            <person name="Tsubouchi T."/>
            <person name="Morono Y."/>
            <person name="Uchiyama I."/>
            <person name="Ito T."/>
            <person name="Fujiyama A."/>
            <person name="Inagaki F."/>
            <person name="Takami H."/>
        </authorList>
    </citation>
    <scope>NUCLEOTIDE SEQUENCE</scope>
    <source>
        <strain evidence="1">Expedition CK06-06</strain>
    </source>
</reference>
<dbReference type="GO" id="GO:0005886">
    <property type="term" value="C:plasma membrane"/>
    <property type="evidence" value="ECO:0007669"/>
    <property type="project" value="TreeGrafter"/>
</dbReference>
<dbReference type="InterPro" id="IPR027417">
    <property type="entry name" value="P-loop_NTPase"/>
</dbReference>
<gene>
    <name evidence="1" type="ORF">S12H4_46557</name>
</gene>
<protein>
    <recommendedName>
        <fullName evidence="2">AAA domain-containing protein</fullName>
    </recommendedName>
</protein>
<evidence type="ECO:0008006" key="2">
    <source>
        <dbReference type="Google" id="ProtNLM"/>
    </source>
</evidence>
<dbReference type="EMBL" id="BARW01028898">
    <property type="protein sequence ID" value="GAJ03886.1"/>
    <property type="molecule type" value="Genomic_DNA"/>
</dbReference>